<evidence type="ECO:0008006" key="4">
    <source>
        <dbReference type="Google" id="ProtNLM"/>
    </source>
</evidence>
<dbReference type="Proteomes" id="UP000198327">
    <property type="component" value="Unassembled WGS sequence"/>
</dbReference>
<name>A0A239MCL5_9NOCA</name>
<evidence type="ECO:0000313" key="3">
    <source>
        <dbReference type="Proteomes" id="UP000198327"/>
    </source>
</evidence>
<accession>A0A239MCL5</accession>
<evidence type="ECO:0000256" key="1">
    <source>
        <dbReference type="SAM" id="SignalP"/>
    </source>
</evidence>
<reference evidence="3" key="1">
    <citation type="submission" date="2017-06" db="EMBL/GenBank/DDBJ databases">
        <authorList>
            <person name="Varghese N."/>
            <person name="Submissions S."/>
        </authorList>
    </citation>
    <scope>NUCLEOTIDE SEQUENCE [LARGE SCALE GENOMIC DNA]</scope>
    <source>
        <strain evidence="3">JCM 23211</strain>
    </source>
</reference>
<evidence type="ECO:0000313" key="2">
    <source>
        <dbReference type="EMBL" id="SNT40466.1"/>
    </source>
</evidence>
<dbReference type="EMBL" id="FZOW01000017">
    <property type="protein sequence ID" value="SNT40466.1"/>
    <property type="molecule type" value="Genomic_DNA"/>
</dbReference>
<feature type="chain" id="PRO_5012489616" description="Secreted protein" evidence="1">
    <location>
        <begin position="29"/>
        <end position="168"/>
    </location>
</feature>
<sequence>MRNSLRRGVIAIALSIPLVLGTAATAAAAPHTSTLQVPVVTGPEIGPAAVPGGLIQTVPIRLTVGEQPGVVDFAAADIAAWHSQYPYRWLGVQWRNLATGASGTLDLRHWLDLENSDTESYGRSLPLEVTAETGSGPVFVTVTHHREQYEAPSISNALVPGLGVIFVP</sequence>
<feature type="signal peptide" evidence="1">
    <location>
        <begin position="1"/>
        <end position="28"/>
    </location>
</feature>
<protein>
    <recommendedName>
        <fullName evidence="4">Secreted protein</fullName>
    </recommendedName>
</protein>
<proteinExistence type="predicted"/>
<keyword evidence="3" id="KW-1185">Reference proteome</keyword>
<keyword evidence="1" id="KW-0732">Signal</keyword>
<dbReference type="RefSeq" id="WP_245866090.1">
    <property type="nucleotide sequence ID" value="NZ_FZOW01000017.1"/>
</dbReference>
<dbReference type="AlphaFoldDB" id="A0A239MCL5"/>
<organism evidence="2 3">
    <name type="scientific">Rhodococcoides kyotonense</name>
    <dbReference type="NCBI Taxonomy" id="398843"/>
    <lineage>
        <taxon>Bacteria</taxon>
        <taxon>Bacillati</taxon>
        <taxon>Actinomycetota</taxon>
        <taxon>Actinomycetes</taxon>
        <taxon>Mycobacteriales</taxon>
        <taxon>Nocardiaceae</taxon>
        <taxon>Rhodococcoides</taxon>
    </lineage>
</organism>
<gene>
    <name evidence="2" type="ORF">SAMN05421642_11769</name>
</gene>